<evidence type="ECO:0000259" key="2">
    <source>
        <dbReference type="Pfam" id="PF16403"/>
    </source>
</evidence>
<evidence type="ECO:0000313" key="4">
    <source>
        <dbReference type="Proteomes" id="UP001303407"/>
    </source>
</evidence>
<organism evidence="3 4">
    <name type="scientific">Thalassobellus suaedae</name>
    <dbReference type="NCBI Taxonomy" id="3074124"/>
    <lineage>
        <taxon>Bacteria</taxon>
        <taxon>Pseudomonadati</taxon>
        <taxon>Bacteroidota</taxon>
        <taxon>Flavobacteriia</taxon>
        <taxon>Flavobacteriales</taxon>
        <taxon>Flavobacteriaceae</taxon>
        <taxon>Thalassobellus</taxon>
    </lineage>
</organism>
<gene>
    <name evidence="3" type="ORF">RHP49_03895</name>
</gene>
<feature type="signal peptide" evidence="1">
    <location>
        <begin position="1"/>
        <end position="22"/>
    </location>
</feature>
<dbReference type="Proteomes" id="UP001303407">
    <property type="component" value="Chromosome"/>
</dbReference>
<dbReference type="InterPro" id="IPR013783">
    <property type="entry name" value="Ig-like_fold"/>
</dbReference>
<dbReference type="EMBL" id="CP134536">
    <property type="protein sequence ID" value="WNH13404.1"/>
    <property type="molecule type" value="Genomic_DNA"/>
</dbReference>
<feature type="domain" description="Pesticidal crystal protein Cry22Aa Ig-like" evidence="2">
    <location>
        <begin position="38"/>
        <end position="105"/>
    </location>
</feature>
<name>A0ABY9Y586_9FLAO</name>
<keyword evidence="4" id="KW-1185">Reference proteome</keyword>
<proteinExistence type="predicted"/>
<feature type="chain" id="PRO_5045269512" evidence="1">
    <location>
        <begin position="23"/>
        <end position="215"/>
    </location>
</feature>
<dbReference type="PROSITE" id="PS51257">
    <property type="entry name" value="PROKAR_LIPOPROTEIN"/>
    <property type="match status" value="1"/>
</dbReference>
<dbReference type="Gene3D" id="2.60.40.10">
    <property type="entry name" value="Immunoglobulins"/>
    <property type="match status" value="1"/>
</dbReference>
<evidence type="ECO:0000313" key="3">
    <source>
        <dbReference type="EMBL" id="WNH13404.1"/>
    </source>
</evidence>
<sequence length="215" mass="23076">MKNKTLNKFCFLLAIFFIVACSEERPITSEITFFPTFEVSGDQYMTIEQGSTFTDPGAIALAGDGTLPVTTSGSVNTSTLGVYKLEYKATNVDGFEGSAFRYVAVVDDLAAITSNDLSGSYTRDSNTGHVMTLTKLGGAFYDADDVLPTNKINVFIVQVSSTELIAPRQSSRFGDIVIDPSVEAGSSGTILATGDITLQTYIGCCGVFTRRFLKN</sequence>
<evidence type="ECO:0000256" key="1">
    <source>
        <dbReference type="SAM" id="SignalP"/>
    </source>
</evidence>
<dbReference type="InterPro" id="IPR032179">
    <property type="entry name" value="Cry22Aa_Ig-like"/>
</dbReference>
<dbReference type="Pfam" id="PF16403">
    <property type="entry name" value="Bact_surface_Ig-like"/>
    <property type="match status" value="1"/>
</dbReference>
<accession>A0ABY9Y586</accession>
<reference evidence="3 4" key="1">
    <citation type="submission" date="2023-09" db="EMBL/GenBank/DDBJ databases">
        <title>Thalassobella suaedae gen. nov., sp. nov., a marine bacterium of the family Flavobacteriaceae isolated from a halophyte Suaeda japonica.</title>
        <authorList>
            <person name="Lee S.Y."/>
            <person name="Hwang C.Y."/>
        </authorList>
    </citation>
    <scope>NUCLEOTIDE SEQUENCE [LARGE SCALE GENOMIC DNA]</scope>
    <source>
        <strain evidence="3 4">HL-DH10</strain>
    </source>
</reference>
<keyword evidence="1" id="KW-0732">Signal</keyword>
<protein>
    <submittedName>
        <fullName evidence="3">DUF5011 domain-containing protein</fullName>
    </submittedName>
</protein>
<dbReference type="RefSeq" id="WP_415863373.1">
    <property type="nucleotide sequence ID" value="NZ_CP134536.1"/>
</dbReference>